<keyword evidence="8" id="KW-1185">Reference proteome</keyword>
<feature type="transmembrane region" description="Helical" evidence="5">
    <location>
        <begin position="188"/>
        <end position="206"/>
    </location>
</feature>
<organism evidence="7 8">
    <name type="scientific">Nocardia vermiculata</name>
    <dbReference type="NCBI Taxonomy" id="257274"/>
    <lineage>
        <taxon>Bacteria</taxon>
        <taxon>Bacillati</taxon>
        <taxon>Actinomycetota</taxon>
        <taxon>Actinomycetes</taxon>
        <taxon>Mycobacteriales</taxon>
        <taxon>Nocardiaceae</taxon>
        <taxon>Nocardia</taxon>
    </lineage>
</organism>
<evidence type="ECO:0000256" key="5">
    <source>
        <dbReference type="SAM" id="Phobius"/>
    </source>
</evidence>
<feature type="domain" description="STAS" evidence="6">
    <location>
        <begin position="456"/>
        <end position="529"/>
    </location>
</feature>
<feature type="transmembrane region" description="Helical" evidence="5">
    <location>
        <begin position="143"/>
        <end position="162"/>
    </location>
</feature>
<dbReference type="SUPFAM" id="SSF52091">
    <property type="entry name" value="SpoIIaa-like"/>
    <property type="match status" value="1"/>
</dbReference>
<protein>
    <submittedName>
        <fullName evidence="7">SulP family inorganic anion transporter</fullName>
    </submittedName>
</protein>
<name>A0A846Y0N8_9NOCA</name>
<dbReference type="AlphaFoldDB" id="A0A846Y0N8"/>
<dbReference type="GO" id="GO:0055085">
    <property type="term" value="P:transmembrane transport"/>
    <property type="evidence" value="ECO:0007669"/>
    <property type="project" value="InterPro"/>
</dbReference>
<feature type="transmembrane region" description="Helical" evidence="5">
    <location>
        <begin position="111"/>
        <end position="131"/>
    </location>
</feature>
<accession>A0A846Y0N8</accession>
<dbReference type="PROSITE" id="PS50801">
    <property type="entry name" value="STAS"/>
    <property type="match status" value="1"/>
</dbReference>
<keyword evidence="3 5" id="KW-1133">Transmembrane helix</keyword>
<evidence type="ECO:0000313" key="8">
    <source>
        <dbReference type="Proteomes" id="UP000565711"/>
    </source>
</evidence>
<gene>
    <name evidence="7" type="ORF">HGA08_14715</name>
</gene>
<feature type="transmembrane region" description="Helical" evidence="5">
    <location>
        <begin position="85"/>
        <end position="105"/>
    </location>
</feature>
<dbReference type="Proteomes" id="UP000565711">
    <property type="component" value="Unassembled WGS sequence"/>
</dbReference>
<keyword evidence="2 5" id="KW-0812">Transmembrane</keyword>
<dbReference type="Gene3D" id="3.30.750.24">
    <property type="entry name" value="STAS domain"/>
    <property type="match status" value="1"/>
</dbReference>
<keyword evidence="4 5" id="KW-0472">Membrane</keyword>
<feature type="transmembrane region" description="Helical" evidence="5">
    <location>
        <begin position="213"/>
        <end position="232"/>
    </location>
</feature>
<comment type="subcellular location">
    <subcellularLocation>
        <location evidence="1">Membrane</location>
        <topology evidence="1">Multi-pass membrane protein</topology>
    </subcellularLocation>
</comment>
<feature type="transmembrane region" description="Helical" evidence="5">
    <location>
        <begin position="343"/>
        <end position="373"/>
    </location>
</feature>
<evidence type="ECO:0000259" key="6">
    <source>
        <dbReference type="PROSITE" id="PS50801"/>
    </source>
</evidence>
<dbReference type="InterPro" id="IPR001902">
    <property type="entry name" value="SLC26A/SulP_fam"/>
</dbReference>
<sequence>MPWCRRRPDSGDGGSALRRVAGKVRAALPRERPTRSDVIAGLPGAIGSVPSGMAAGVLAGVSPVHGLYASMSGPLFSGLATSTTLMIVTTTNASALAAGSALVAVEPRDRAAALTLPTLIAGAVMIGAGAARLGRYTRFVSHSVMTGFLLGIAANIVFGQLADLVGAHPGGGTPVEKAWQVIVHPADIDLRSLAAGILAIALMAGFARTRVRLLASLGALIVPTALVIVAGWDSVARVSDVGEIPTGFPVPHWPDLSLLSPSLITGAAAVALIVLVQAAGVADAAPNPGGPRSDADRDFTAQGIGNMATAFFRGMPVGGSVGQTALNRTAGARTRWASVSTGVWMLVILVAFAGLVGRVAMPTLAAVLIVAAAGSFEPARVTAIWSSGTTSRIVLVATFVATLALPVTAALGVGVVLSLLMQLNRDALDLKVVRLRVQDEQLVEAPVPRYLAAGEIVILDVYGSLFYAGARTLQMRLPNPSHGENAVVILRLRGRTTLNATFFAVVAEYARRLDELGGRLYLSGVDRDIYASWTATLRTGHGVRLEFFPATPVVGESTLTAYGRALVRVERDFTPNE</sequence>
<dbReference type="InterPro" id="IPR036513">
    <property type="entry name" value="STAS_dom_sf"/>
</dbReference>
<evidence type="ECO:0000256" key="1">
    <source>
        <dbReference type="ARBA" id="ARBA00004141"/>
    </source>
</evidence>
<reference evidence="7 8" key="1">
    <citation type="submission" date="2020-04" db="EMBL/GenBank/DDBJ databases">
        <title>MicrobeNet Type strains.</title>
        <authorList>
            <person name="Nicholson A.C."/>
        </authorList>
    </citation>
    <scope>NUCLEOTIDE SEQUENCE [LARGE SCALE GENOMIC DNA]</scope>
    <source>
        <strain evidence="7 8">JCM 12354</strain>
    </source>
</reference>
<dbReference type="InterPro" id="IPR011547">
    <property type="entry name" value="SLC26A/SulP_dom"/>
</dbReference>
<feature type="transmembrane region" description="Helical" evidence="5">
    <location>
        <begin position="258"/>
        <end position="282"/>
    </location>
</feature>
<dbReference type="GO" id="GO:0016020">
    <property type="term" value="C:membrane"/>
    <property type="evidence" value="ECO:0007669"/>
    <property type="project" value="UniProtKB-SubCell"/>
</dbReference>
<dbReference type="EMBL" id="JAAXOP010000007">
    <property type="protein sequence ID" value="NKY51474.1"/>
    <property type="molecule type" value="Genomic_DNA"/>
</dbReference>
<dbReference type="PANTHER" id="PTHR11814">
    <property type="entry name" value="SULFATE TRANSPORTER"/>
    <property type="match status" value="1"/>
</dbReference>
<feature type="transmembrane region" description="Helical" evidence="5">
    <location>
        <begin position="393"/>
        <end position="421"/>
    </location>
</feature>
<dbReference type="InterPro" id="IPR002645">
    <property type="entry name" value="STAS_dom"/>
</dbReference>
<dbReference type="RefSeq" id="WP_067874623.1">
    <property type="nucleotide sequence ID" value="NZ_JAAXOP010000007.1"/>
</dbReference>
<comment type="caution">
    <text evidence="7">The sequence shown here is derived from an EMBL/GenBank/DDBJ whole genome shotgun (WGS) entry which is preliminary data.</text>
</comment>
<evidence type="ECO:0000256" key="2">
    <source>
        <dbReference type="ARBA" id="ARBA00022692"/>
    </source>
</evidence>
<evidence type="ECO:0000256" key="4">
    <source>
        <dbReference type="ARBA" id="ARBA00023136"/>
    </source>
</evidence>
<dbReference type="Pfam" id="PF00916">
    <property type="entry name" value="Sulfate_transp"/>
    <property type="match status" value="1"/>
</dbReference>
<evidence type="ECO:0000256" key="3">
    <source>
        <dbReference type="ARBA" id="ARBA00022989"/>
    </source>
</evidence>
<evidence type="ECO:0000313" key="7">
    <source>
        <dbReference type="EMBL" id="NKY51474.1"/>
    </source>
</evidence>
<proteinExistence type="predicted"/>